<protein>
    <submittedName>
        <fullName evidence="2">Uncharacterized protein</fullName>
    </submittedName>
</protein>
<name>A0A814MSD8_9BILA</name>
<dbReference type="Proteomes" id="UP000663879">
    <property type="component" value="Unassembled WGS sequence"/>
</dbReference>
<feature type="compositionally biased region" description="Low complexity" evidence="1">
    <location>
        <begin position="47"/>
        <end position="58"/>
    </location>
</feature>
<accession>A0A814MSD8</accession>
<feature type="region of interest" description="Disordered" evidence="1">
    <location>
        <begin position="47"/>
        <end position="93"/>
    </location>
</feature>
<keyword evidence="3" id="KW-1185">Reference proteome</keyword>
<evidence type="ECO:0000313" key="2">
    <source>
        <dbReference type="EMBL" id="CAF1081881.1"/>
    </source>
</evidence>
<organism evidence="2 3">
    <name type="scientific">Brachionus calyciflorus</name>
    <dbReference type="NCBI Taxonomy" id="104777"/>
    <lineage>
        <taxon>Eukaryota</taxon>
        <taxon>Metazoa</taxon>
        <taxon>Spiralia</taxon>
        <taxon>Gnathifera</taxon>
        <taxon>Rotifera</taxon>
        <taxon>Eurotatoria</taxon>
        <taxon>Monogononta</taxon>
        <taxon>Pseudotrocha</taxon>
        <taxon>Ploima</taxon>
        <taxon>Brachionidae</taxon>
        <taxon>Brachionus</taxon>
    </lineage>
</organism>
<reference evidence="2" key="1">
    <citation type="submission" date="2021-02" db="EMBL/GenBank/DDBJ databases">
        <authorList>
            <person name="Nowell W R."/>
        </authorList>
    </citation>
    <scope>NUCLEOTIDE SEQUENCE</scope>
    <source>
        <strain evidence="2">Ploen Becks lab</strain>
    </source>
</reference>
<proteinExistence type="predicted"/>
<comment type="caution">
    <text evidence="2">The sequence shown here is derived from an EMBL/GenBank/DDBJ whole genome shotgun (WGS) entry which is preliminary data.</text>
</comment>
<evidence type="ECO:0000256" key="1">
    <source>
        <dbReference type="SAM" id="MobiDB-lite"/>
    </source>
</evidence>
<sequence>MKYTNKILSKNSLTTDDIIAALDYKIKIKLLKNKSNEKIDQTIDNLDNKNNLNNQILDNESKDEDQNIKEETEAPTSPINMMSGKKKQEVTLNDEQKTAIKKIILDHSMMKVPAAKNTRSKG</sequence>
<dbReference type="EMBL" id="CAJNOC010006617">
    <property type="protein sequence ID" value="CAF1081881.1"/>
    <property type="molecule type" value="Genomic_DNA"/>
</dbReference>
<dbReference type="AlphaFoldDB" id="A0A814MSD8"/>
<gene>
    <name evidence="2" type="ORF">OXX778_LOCUS20230</name>
</gene>
<evidence type="ECO:0000313" key="3">
    <source>
        <dbReference type="Proteomes" id="UP000663879"/>
    </source>
</evidence>